<dbReference type="AlphaFoldDB" id="A0A6I6F863"/>
<dbReference type="InterPro" id="IPR000182">
    <property type="entry name" value="GNAT_dom"/>
</dbReference>
<dbReference type="PANTHER" id="PTHR43617:SF2">
    <property type="entry name" value="UPF0039 PROTEIN SLL0451"/>
    <property type="match status" value="1"/>
</dbReference>
<dbReference type="Pfam" id="PF00583">
    <property type="entry name" value="Acetyltransf_1"/>
    <property type="match status" value="1"/>
</dbReference>
<reference evidence="2 3" key="1">
    <citation type="submission" date="2019-12" db="EMBL/GenBank/DDBJ databases">
        <title>Genome sequenceing of Clostridium bovifaecis.</title>
        <authorList>
            <person name="Yao Y."/>
        </authorList>
    </citation>
    <scope>NUCLEOTIDE SEQUENCE [LARGE SCALE GENOMIC DNA]</scope>
    <source>
        <strain evidence="2 3">BXX</strain>
    </source>
</reference>
<dbReference type="GO" id="GO:0016747">
    <property type="term" value="F:acyltransferase activity, transferring groups other than amino-acyl groups"/>
    <property type="evidence" value="ECO:0007669"/>
    <property type="project" value="InterPro"/>
</dbReference>
<keyword evidence="2" id="KW-0808">Transferase</keyword>
<name>A0A6I6F863_9CLOT</name>
<keyword evidence="3" id="KW-1185">Reference proteome</keyword>
<protein>
    <submittedName>
        <fullName evidence="2">GNAT family N-acetyltransferase</fullName>
    </submittedName>
</protein>
<proteinExistence type="predicted"/>
<dbReference type="InterPro" id="IPR050276">
    <property type="entry name" value="MshD_Acetyltransferase"/>
</dbReference>
<gene>
    <name evidence="2" type="ORF">GOM49_01130</name>
</gene>
<dbReference type="PANTHER" id="PTHR43617">
    <property type="entry name" value="L-AMINO ACID N-ACETYLTRANSFERASE"/>
    <property type="match status" value="1"/>
</dbReference>
<sequence length="148" mass="17262">MGISIKDINNSNWKECVKLKVTQDQKTFIQPNVYSIAESKFEDGMKIFGIYKDDIIIGFASYILDKQDDMNLYKLMIDKNYQGNGYGKEALIKIMDIIKNETKNKEVWLSLHPDNMVAIKLYCDYGFNQEITGLEAEDEIFFKYNILE</sequence>
<evidence type="ECO:0000313" key="3">
    <source>
        <dbReference type="Proteomes" id="UP000422764"/>
    </source>
</evidence>
<dbReference type="EMBL" id="CP046522">
    <property type="protein sequence ID" value="QGU93915.1"/>
    <property type="molecule type" value="Genomic_DNA"/>
</dbReference>
<organism evidence="2 3">
    <name type="scientific">Clostridium bovifaecis</name>
    <dbReference type="NCBI Taxonomy" id="2184719"/>
    <lineage>
        <taxon>Bacteria</taxon>
        <taxon>Bacillati</taxon>
        <taxon>Bacillota</taxon>
        <taxon>Clostridia</taxon>
        <taxon>Eubacteriales</taxon>
        <taxon>Clostridiaceae</taxon>
        <taxon>Clostridium</taxon>
    </lineage>
</organism>
<evidence type="ECO:0000313" key="2">
    <source>
        <dbReference type="EMBL" id="QGU93915.1"/>
    </source>
</evidence>
<dbReference type="Gene3D" id="3.40.630.30">
    <property type="match status" value="1"/>
</dbReference>
<dbReference type="PROSITE" id="PS51186">
    <property type="entry name" value="GNAT"/>
    <property type="match status" value="1"/>
</dbReference>
<dbReference type="SUPFAM" id="SSF55729">
    <property type="entry name" value="Acyl-CoA N-acyltransferases (Nat)"/>
    <property type="match status" value="1"/>
</dbReference>
<feature type="domain" description="N-acetyltransferase" evidence="1">
    <location>
        <begin position="3"/>
        <end position="147"/>
    </location>
</feature>
<accession>A0A6I6F863</accession>
<dbReference type="CDD" id="cd04301">
    <property type="entry name" value="NAT_SF"/>
    <property type="match status" value="1"/>
</dbReference>
<dbReference type="Proteomes" id="UP000422764">
    <property type="component" value="Chromosome"/>
</dbReference>
<evidence type="ECO:0000259" key="1">
    <source>
        <dbReference type="PROSITE" id="PS51186"/>
    </source>
</evidence>
<dbReference type="InterPro" id="IPR016181">
    <property type="entry name" value="Acyl_CoA_acyltransferase"/>
</dbReference>